<comment type="caution">
    <text evidence="2">The sequence shown here is derived from an EMBL/GenBank/DDBJ whole genome shotgun (WGS) entry which is preliminary data.</text>
</comment>
<protein>
    <submittedName>
        <fullName evidence="2">Uncharacterized protein</fullName>
    </submittedName>
</protein>
<evidence type="ECO:0000313" key="2">
    <source>
        <dbReference type="EMBL" id="KAJ7200607.1"/>
    </source>
</evidence>
<feature type="compositionally biased region" description="Basic and acidic residues" evidence="1">
    <location>
        <begin position="206"/>
        <end position="216"/>
    </location>
</feature>
<sequence>MVSIRCEGCGKDFSKSGFTKHVGSTKKKQNKACRAIYQAALKAAADASAQASVPNGHDPTLDTAGRDRDYDSEMRDCDSEMRDQFGDLDGFAAPTGEIFDGDYFGADYTAADFGGWEEEPEGMVTEGGGDEDDEDATDRVQAGADAALEGGYEPPRPLLYGAPVQDTGTEQATPAASPAMRKSVEDRFHQKPVVDRFPSDVAGKPVQRERTSTSEEGYRARLGADSVDNPYSPFTSKIDWEVVFAGYARTHGTLLPRVQPPAGSTTRTVDGQWGGDNSIIMQKSKTNLSPTNMIYHNTHSEAQNSPEDRFWTKNFCATKVREKLGLSYGTSAQLNAIIDKQLPGRPAFERSEIVVDGEVFDLYSRILSAGSASLIFDFDRRISDIVFPIRTLCRVKAQYI</sequence>
<reference evidence="2" key="1">
    <citation type="submission" date="2023-03" db="EMBL/GenBank/DDBJ databases">
        <title>Massive genome expansion in bonnet fungi (Mycena s.s.) driven by repeated elements and novel gene families across ecological guilds.</title>
        <authorList>
            <consortium name="Lawrence Berkeley National Laboratory"/>
            <person name="Harder C.B."/>
            <person name="Miyauchi S."/>
            <person name="Viragh M."/>
            <person name="Kuo A."/>
            <person name="Thoen E."/>
            <person name="Andreopoulos B."/>
            <person name="Lu D."/>
            <person name="Skrede I."/>
            <person name="Drula E."/>
            <person name="Henrissat B."/>
            <person name="Morin E."/>
            <person name="Kohler A."/>
            <person name="Barry K."/>
            <person name="LaButti K."/>
            <person name="Morin E."/>
            <person name="Salamov A."/>
            <person name="Lipzen A."/>
            <person name="Mereny Z."/>
            <person name="Hegedus B."/>
            <person name="Baldrian P."/>
            <person name="Stursova M."/>
            <person name="Weitz H."/>
            <person name="Taylor A."/>
            <person name="Grigoriev I.V."/>
            <person name="Nagy L.G."/>
            <person name="Martin F."/>
            <person name="Kauserud H."/>
        </authorList>
    </citation>
    <scope>NUCLEOTIDE SEQUENCE</scope>
    <source>
        <strain evidence="2">9144</strain>
    </source>
</reference>
<feature type="region of interest" description="Disordered" evidence="1">
    <location>
        <begin position="197"/>
        <end position="216"/>
    </location>
</feature>
<dbReference type="Proteomes" id="UP001219525">
    <property type="component" value="Unassembled WGS sequence"/>
</dbReference>
<feature type="region of interest" description="Disordered" evidence="1">
    <location>
        <begin position="48"/>
        <end position="69"/>
    </location>
</feature>
<dbReference type="AlphaFoldDB" id="A0AAD6V5Q7"/>
<name>A0AAD6V5Q7_9AGAR</name>
<keyword evidence="3" id="KW-1185">Reference proteome</keyword>
<proteinExistence type="predicted"/>
<organism evidence="2 3">
    <name type="scientific">Mycena pura</name>
    <dbReference type="NCBI Taxonomy" id="153505"/>
    <lineage>
        <taxon>Eukaryota</taxon>
        <taxon>Fungi</taxon>
        <taxon>Dikarya</taxon>
        <taxon>Basidiomycota</taxon>
        <taxon>Agaricomycotina</taxon>
        <taxon>Agaricomycetes</taxon>
        <taxon>Agaricomycetidae</taxon>
        <taxon>Agaricales</taxon>
        <taxon>Marasmiineae</taxon>
        <taxon>Mycenaceae</taxon>
        <taxon>Mycena</taxon>
    </lineage>
</organism>
<gene>
    <name evidence="2" type="ORF">GGX14DRAFT_400602</name>
</gene>
<feature type="region of interest" description="Disordered" evidence="1">
    <location>
        <begin position="256"/>
        <end position="276"/>
    </location>
</feature>
<dbReference type="EMBL" id="JARJCW010000062">
    <property type="protein sequence ID" value="KAJ7200607.1"/>
    <property type="molecule type" value="Genomic_DNA"/>
</dbReference>
<evidence type="ECO:0000256" key="1">
    <source>
        <dbReference type="SAM" id="MobiDB-lite"/>
    </source>
</evidence>
<accession>A0AAD6V5Q7</accession>
<evidence type="ECO:0000313" key="3">
    <source>
        <dbReference type="Proteomes" id="UP001219525"/>
    </source>
</evidence>